<dbReference type="EMBL" id="FMCT01000002">
    <property type="protein sequence ID" value="SCE82561.1"/>
    <property type="molecule type" value="Genomic_DNA"/>
</dbReference>
<dbReference type="AlphaFoldDB" id="A0A1C4VFE4"/>
<keyword evidence="10" id="KW-1185">Reference proteome</keyword>
<protein>
    <submittedName>
        <fullName evidence="9">Major Facilitator Superfamily protein</fullName>
    </submittedName>
</protein>
<organism evidence="9 10">
    <name type="scientific">Micromonospora carbonacea</name>
    <dbReference type="NCBI Taxonomy" id="47853"/>
    <lineage>
        <taxon>Bacteria</taxon>
        <taxon>Bacillati</taxon>
        <taxon>Actinomycetota</taxon>
        <taxon>Actinomycetes</taxon>
        <taxon>Micromonosporales</taxon>
        <taxon>Micromonosporaceae</taxon>
        <taxon>Micromonospora</taxon>
    </lineage>
</organism>
<keyword evidence="4 7" id="KW-0812">Transmembrane</keyword>
<dbReference type="SUPFAM" id="SSF103473">
    <property type="entry name" value="MFS general substrate transporter"/>
    <property type="match status" value="1"/>
</dbReference>
<keyword evidence="5 7" id="KW-1133">Transmembrane helix</keyword>
<proteinExistence type="predicted"/>
<comment type="subcellular location">
    <subcellularLocation>
        <location evidence="1">Cell membrane</location>
        <topology evidence="1">Multi-pass membrane protein</topology>
    </subcellularLocation>
</comment>
<feature type="transmembrane region" description="Helical" evidence="7">
    <location>
        <begin position="110"/>
        <end position="138"/>
    </location>
</feature>
<evidence type="ECO:0000256" key="6">
    <source>
        <dbReference type="ARBA" id="ARBA00023136"/>
    </source>
</evidence>
<evidence type="ECO:0000256" key="7">
    <source>
        <dbReference type="SAM" id="Phobius"/>
    </source>
</evidence>
<evidence type="ECO:0000256" key="2">
    <source>
        <dbReference type="ARBA" id="ARBA00022448"/>
    </source>
</evidence>
<dbReference type="InterPro" id="IPR036259">
    <property type="entry name" value="MFS_trans_sf"/>
</dbReference>
<evidence type="ECO:0000256" key="5">
    <source>
        <dbReference type="ARBA" id="ARBA00022989"/>
    </source>
</evidence>
<feature type="transmembrane region" description="Helical" evidence="7">
    <location>
        <begin position="174"/>
        <end position="191"/>
    </location>
</feature>
<dbReference type="GO" id="GO:0022857">
    <property type="term" value="F:transmembrane transporter activity"/>
    <property type="evidence" value="ECO:0007669"/>
    <property type="project" value="InterPro"/>
</dbReference>
<feature type="transmembrane region" description="Helical" evidence="7">
    <location>
        <begin position="59"/>
        <end position="78"/>
    </location>
</feature>
<dbReference type="Pfam" id="PF07690">
    <property type="entry name" value="MFS_1"/>
    <property type="match status" value="1"/>
</dbReference>
<keyword evidence="2" id="KW-0813">Transport</keyword>
<evidence type="ECO:0000259" key="8">
    <source>
        <dbReference type="PROSITE" id="PS50850"/>
    </source>
</evidence>
<evidence type="ECO:0000256" key="1">
    <source>
        <dbReference type="ARBA" id="ARBA00004651"/>
    </source>
</evidence>
<evidence type="ECO:0000256" key="4">
    <source>
        <dbReference type="ARBA" id="ARBA00022692"/>
    </source>
</evidence>
<evidence type="ECO:0000313" key="10">
    <source>
        <dbReference type="Proteomes" id="UP000183585"/>
    </source>
</evidence>
<feature type="domain" description="Major facilitator superfamily (MFS) profile" evidence="8">
    <location>
        <begin position="19"/>
        <end position="402"/>
    </location>
</feature>
<gene>
    <name evidence="9" type="ORF">GA0070563_102238</name>
</gene>
<feature type="transmembrane region" description="Helical" evidence="7">
    <location>
        <begin position="247"/>
        <end position="267"/>
    </location>
</feature>
<dbReference type="Proteomes" id="UP000183585">
    <property type="component" value="Unassembled WGS sequence"/>
</dbReference>
<evidence type="ECO:0000256" key="3">
    <source>
        <dbReference type="ARBA" id="ARBA00022475"/>
    </source>
</evidence>
<dbReference type="PANTHER" id="PTHR23517:SF2">
    <property type="entry name" value="MULTIDRUG RESISTANCE PROTEIN MDTH"/>
    <property type="match status" value="1"/>
</dbReference>
<feature type="transmembrane region" description="Helical" evidence="7">
    <location>
        <begin position="377"/>
        <end position="398"/>
    </location>
</feature>
<dbReference type="InterPro" id="IPR020846">
    <property type="entry name" value="MFS_dom"/>
</dbReference>
<dbReference type="PROSITE" id="PS50850">
    <property type="entry name" value="MFS"/>
    <property type="match status" value="1"/>
</dbReference>
<feature type="transmembrane region" description="Helical" evidence="7">
    <location>
        <begin position="217"/>
        <end position="241"/>
    </location>
</feature>
<dbReference type="InterPro" id="IPR011701">
    <property type="entry name" value="MFS"/>
</dbReference>
<dbReference type="GO" id="GO:0005886">
    <property type="term" value="C:plasma membrane"/>
    <property type="evidence" value="ECO:0007669"/>
    <property type="project" value="UniProtKB-SubCell"/>
</dbReference>
<reference evidence="10" key="1">
    <citation type="submission" date="2016-06" db="EMBL/GenBank/DDBJ databases">
        <authorList>
            <person name="Varghese N."/>
            <person name="Submissions Spin"/>
        </authorList>
    </citation>
    <scope>NUCLEOTIDE SEQUENCE [LARGE SCALE GENOMIC DNA]</scope>
    <source>
        <strain evidence="10">DSM 43168</strain>
    </source>
</reference>
<dbReference type="PANTHER" id="PTHR23517">
    <property type="entry name" value="RESISTANCE PROTEIN MDTM, PUTATIVE-RELATED-RELATED"/>
    <property type="match status" value="1"/>
</dbReference>
<keyword evidence="3" id="KW-1003">Cell membrane</keyword>
<evidence type="ECO:0000313" key="9">
    <source>
        <dbReference type="EMBL" id="SCE82561.1"/>
    </source>
</evidence>
<dbReference type="Gene3D" id="1.20.1250.20">
    <property type="entry name" value="MFS general substrate transporter like domains"/>
    <property type="match status" value="1"/>
</dbReference>
<accession>A0A1C4VFE4</accession>
<keyword evidence="6 7" id="KW-0472">Membrane</keyword>
<feature type="transmembrane region" description="Helical" evidence="7">
    <location>
        <begin position="150"/>
        <end position="168"/>
    </location>
</feature>
<dbReference type="InterPro" id="IPR050171">
    <property type="entry name" value="MFS_Transporters"/>
</dbReference>
<sequence length="415" mass="43305">MPFSRLIDYSFRLVPTDPLRRKLIAIRLAESIGKGVFLSGSVVYFTLRVGLDARQVGLGLSAAGLSAFASSVLFGVIADRVGARRLLIVLFTTLAVGFGLYSLVGSVAQFYALVVAVGFIEYGTGPTNGALVGNLVPAEERVKLKAMMRSVFNIGFSIGIGVAAVAALSQRLLVLIPLTTAALMAGAALLVTRLPDAPSRPVPVGFKRFAAVRDPRFLAVIGVSTILASHVSVILVTMPLWALNRTALPHFLVPLLLIVNTVFVILFQVRASRGADTVAGAGRLARRSGYWLAGGCLVIALTALDDNVALAGVAIVAGVLILSVAEVMQAASGWGLAFGLAPEHAQGEYLGAFDLHVITQNIVGPAVLSGLVISFGFWGWLGIALAALAASAVIVPVAHRSQLTLEPEPAPATSR</sequence>
<name>A0A1C4VFE4_9ACTN</name>
<feature type="transmembrane region" description="Helical" evidence="7">
    <location>
        <begin position="28"/>
        <end position="47"/>
    </location>
</feature>
<feature type="transmembrane region" description="Helical" evidence="7">
    <location>
        <begin position="85"/>
        <end position="104"/>
    </location>
</feature>
<feature type="transmembrane region" description="Helical" evidence="7">
    <location>
        <begin position="310"/>
        <end position="337"/>
    </location>
</feature>
<dbReference type="STRING" id="47853.TK50_27320"/>